<keyword evidence="1" id="KW-1133">Transmembrane helix</keyword>
<reference evidence="2 3" key="1">
    <citation type="submission" date="2018-06" db="EMBL/GenBank/DDBJ databases">
        <authorList>
            <consortium name="Pathogen Informatics"/>
            <person name="Doyle S."/>
        </authorList>
    </citation>
    <scope>NUCLEOTIDE SEQUENCE [LARGE SCALE GENOMIC DNA]</scope>
    <source>
        <strain evidence="2 3">NCTC11343</strain>
    </source>
</reference>
<accession>A0A2X2IMN6</accession>
<proteinExistence type="predicted"/>
<keyword evidence="1" id="KW-0812">Transmembrane</keyword>
<sequence>MFVFIIFAFCVIAIAFFLFYSPLYFIGYKVFAFDKKIGDKSLALAISIMALVLSIIFFKTFSSILLNLC</sequence>
<feature type="transmembrane region" description="Helical" evidence="1">
    <location>
        <begin position="42"/>
        <end position="66"/>
    </location>
</feature>
<dbReference type="EMBL" id="UAUU01000002">
    <property type="protein sequence ID" value="SPZ83572.1"/>
    <property type="molecule type" value="Genomic_DNA"/>
</dbReference>
<evidence type="ECO:0000256" key="1">
    <source>
        <dbReference type="SAM" id="Phobius"/>
    </source>
</evidence>
<feature type="transmembrane region" description="Helical" evidence="1">
    <location>
        <begin position="6"/>
        <end position="30"/>
    </location>
</feature>
<evidence type="ECO:0000313" key="3">
    <source>
        <dbReference type="Proteomes" id="UP000251241"/>
    </source>
</evidence>
<protein>
    <recommendedName>
        <fullName evidence="4">DUF1146 domain-containing protein</fullName>
    </recommendedName>
</protein>
<evidence type="ECO:0008006" key="4">
    <source>
        <dbReference type="Google" id="ProtNLM"/>
    </source>
</evidence>
<name>A0A2X2IMN6_SPHMU</name>
<gene>
    <name evidence="2" type="ORF">NCTC11343_00091</name>
</gene>
<keyword evidence="1" id="KW-0472">Membrane</keyword>
<evidence type="ECO:0000313" key="2">
    <source>
        <dbReference type="EMBL" id="SPZ83572.1"/>
    </source>
</evidence>
<organism evidence="2 3">
    <name type="scientific">Sphingobacterium multivorum</name>
    <dbReference type="NCBI Taxonomy" id="28454"/>
    <lineage>
        <taxon>Bacteria</taxon>
        <taxon>Pseudomonadati</taxon>
        <taxon>Bacteroidota</taxon>
        <taxon>Sphingobacteriia</taxon>
        <taxon>Sphingobacteriales</taxon>
        <taxon>Sphingobacteriaceae</taxon>
        <taxon>Sphingobacterium</taxon>
    </lineage>
</organism>
<dbReference type="Proteomes" id="UP000251241">
    <property type="component" value="Unassembled WGS sequence"/>
</dbReference>
<dbReference type="AlphaFoldDB" id="A0A2X2IMN6"/>